<accession>E7GEB4</accession>
<dbReference type="GeneID" id="78231451"/>
<dbReference type="RefSeq" id="WP_008790368.1">
    <property type="nucleotide sequence ID" value="NZ_AKCB01000004.1"/>
</dbReference>
<dbReference type="eggNOG" id="COG1637">
    <property type="taxonomic scope" value="Bacteria"/>
</dbReference>
<evidence type="ECO:0000313" key="1">
    <source>
        <dbReference type="EMBL" id="EFW03595.1"/>
    </source>
</evidence>
<keyword evidence="2" id="KW-1185">Reference proteome</keyword>
<dbReference type="AlphaFoldDB" id="E7GEB4"/>
<reference evidence="1 2" key="1">
    <citation type="submission" date="2010-12" db="EMBL/GenBank/DDBJ databases">
        <title>The Genome Sequence of Coprobacillus sp. strain 29_1.</title>
        <authorList>
            <consortium name="The Broad Institute Genome Sequencing Platform"/>
            <person name="Earl A."/>
            <person name="Ward D."/>
            <person name="Feldgarden M."/>
            <person name="Gevers D."/>
            <person name="Daigneault M."/>
            <person name="Sibley C.D."/>
            <person name="White A."/>
            <person name="Strauss J."/>
            <person name="Allen-Vercoe E."/>
            <person name="Young S.K."/>
            <person name="Zeng Q."/>
            <person name="Gargeya S."/>
            <person name="Fitzgerald M."/>
            <person name="Haas B."/>
            <person name="Abouelleil A."/>
            <person name="Alvarado L."/>
            <person name="Arachchi H.M."/>
            <person name="Berlin A."/>
            <person name="Brown A."/>
            <person name="Chapman S.B."/>
            <person name="Chen Z."/>
            <person name="Dunbar C."/>
            <person name="Freedman E."/>
            <person name="Gearin G."/>
            <person name="Gellesch M."/>
            <person name="Goldberg J."/>
            <person name="Griggs A."/>
            <person name="Gujja S."/>
            <person name="Heilman E."/>
            <person name="Heiman D."/>
            <person name="Howarth C."/>
            <person name="Larson L."/>
            <person name="Lui A."/>
            <person name="MacDonald P.J.P."/>
            <person name="Mehta T."/>
            <person name="Montmayeur A."/>
            <person name="Murphy C."/>
            <person name="Neiman D."/>
            <person name="Pearson M."/>
            <person name="Priest M."/>
            <person name="Roberts A."/>
            <person name="Saif S."/>
            <person name="Shea T."/>
            <person name="Shenoy N."/>
            <person name="Sisk P."/>
            <person name="Stolte C."/>
            <person name="Sykes S."/>
            <person name="White J."/>
            <person name="Yandava C."/>
            <person name="Nusbaum C."/>
            <person name="Birren B."/>
        </authorList>
    </citation>
    <scope>NUCLEOTIDE SEQUENCE [LARGE SCALE GENOMIC DNA]</scope>
    <source>
        <strain evidence="1 2">29_1</strain>
    </source>
</reference>
<comment type="caution">
    <text evidence="1">The sequence shown here is derived from an EMBL/GenBank/DDBJ whole genome shotgun (WGS) entry which is preliminary data.</text>
</comment>
<sequence length="163" mass="18969">MKIDLRDIFPNETTDFTPWLAKNNLIPDIAKTLNIFDNPISLFKTEATIGEYRIDMIYKEKEGEGGLIVENQYENSDSKHLGQVLIYSQLTNISNILWICESVKIEHRRVSDMLKTTSIIPIAIEFHQIDEGYIMNVHAYKKDTPSIISYKLDKDLKVEYRKI</sequence>
<dbReference type="OrthoDB" id="570199at2"/>
<proteinExistence type="predicted"/>
<protein>
    <recommendedName>
        <fullName evidence="3">DUF4268 domain-containing protein</fullName>
    </recommendedName>
</protein>
<dbReference type="HOGENOM" id="CLU_1683590_0_0_9"/>
<name>E7GEB4_9FIRM</name>
<evidence type="ECO:0008006" key="3">
    <source>
        <dbReference type="Google" id="ProtNLM"/>
    </source>
</evidence>
<dbReference type="Proteomes" id="UP000003157">
    <property type="component" value="Unassembled WGS sequence"/>
</dbReference>
<evidence type="ECO:0000313" key="2">
    <source>
        <dbReference type="Proteomes" id="UP000003157"/>
    </source>
</evidence>
<gene>
    <name evidence="1" type="ORF">HMPREF9488_03286</name>
</gene>
<dbReference type="EMBL" id="ADKX01000046">
    <property type="protein sequence ID" value="EFW03595.1"/>
    <property type="molecule type" value="Genomic_DNA"/>
</dbReference>
<organism evidence="1 2">
    <name type="scientific">Coprobacillus cateniformis</name>
    <dbReference type="NCBI Taxonomy" id="100884"/>
    <lineage>
        <taxon>Bacteria</taxon>
        <taxon>Bacillati</taxon>
        <taxon>Bacillota</taxon>
        <taxon>Erysipelotrichia</taxon>
        <taxon>Erysipelotrichales</taxon>
        <taxon>Coprobacillaceae</taxon>
        <taxon>Coprobacillus</taxon>
    </lineage>
</organism>
<dbReference type="STRING" id="100884.GCA_000269565_03704"/>